<feature type="transmembrane region" description="Helical" evidence="2">
    <location>
        <begin position="205"/>
        <end position="231"/>
    </location>
</feature>
<dbReference type="GO" id="GO:0030246">
    <property type="term" value="F:carbohydrate binding"/>
    <property type="evidence" value="ECO:0007669"/>
    <property type="project" value="InterPro"/>
</dbReference>
<comment type="caution">
    <text evidence="4">The sequence shown here is derived from an EMBL/GenBank/DDBJ whole genome shotgun (WGS) entry which is preliminary data.</text>
</comment>
<dbReference type="InterPro" id="IPR000922">
    <property type="entry name" value="Lectin_gal-bd_dom"/>
</dbReference>
<dbReference type="OrthoDB" id="5970528at2759"/>
<keyword evidence="2" id="KW-0472">Membrane</keyword>
<evidence type="ECO:0000256" key="1">
    <source>
        <dbReference type="SAM" id="MobiDB-lite"/>
    </source>
</evidence>
<dbReference type="Gene3D" id="2.60.120.740">
    <property type="match status" value="1"/>
</dbReference>
<protein>
    <submittedName>
        <fullName evidence="4">Latrophilin Cirl</fullName>
    </submittedName>
</protein>
<dbReference type="Proteomes" id="UP001152320">
    <property type="component" value="Chromosome 11"/>
</dbReference>
<evidence type="ECO:0000313" key="4">
    <source>
        <dbReference type="EMBL" id="KAJ8033663.1"/>
    </source>
</evidence>
<keyword evidence="2" id="KW-0812">Transmembrane</keyword>
<reference evidence="4" key="1">
    <citation type="submission" date="2021-10" db="EMBL/GenBank/DDBJ databases">
        <title>Tropical sea cucumber genome reveals ecological adaptation and Cuvierian tubules defense mechanism.</title>
        <authorList>
            <person name="Chen T."/>
        </authorList>
    </citation>
    <scope>NUCLEOTIDE SEQUENCE</scope>
    <source>
        <strain evidence="4">Nanhai2018</strain>
        <tissue evidence="4">Muscle</tissue>
    </source>
</reference>
<evidence type="ECO:0000259" key="3">
    <source>
        <dbReference type="PROSITE" id="PS50228"/>
    </source>
</evidence>
<dbReference type="AlphaFoldDB" id="A0A9Q1BUU2"/>
<gene>
    <name evidence="4" type="ORF">HOLleu_23982</name>
</gene>
<dbReference type="EMBL" id="JAIZAY010000011">
    <property type="protein sequence ID" value="KAJ8033663.1"/>
    <property type="molecule type" value="Genomic_DNA"/>
</dbReference>
<keyword evidence="5" id="KW-1185">Reference proteome</keyword>
<feature type="domain" description="SUEL-type lectin" evidence="3">
    <location>
        <begin position="38"/>
        <end position="138"/>
    </location>
</feature>
<accession>A0A9Q1BUU2</accession>
<dbReference type="Pfam" id="PF02140">
    <property type="entry name" value="SUEL_Lectin"/>
    <property type="match status" value="1"/>
</dbReference>
<organism evidence="4 5">
    <name type="scientific">Holothuria leucospilota</name>
    <name type="common">Black long sea cucumber</name>
    <name type="synonym">Mertensiothuria leucospilota</name>
    <dbReference type="NCBI Taxonomy" id="206669"/>
    <lineage>
        <taxon>Eukaryota</taxon>
        <taxon>Metazoa</taxon>
        <taxon>Echinodermata</taxon>
        <taxon>Eleutherozoa</taxon>
        <taxon>Echinozoa</taxon>
        <taxon>Holothuroidea</taxon>
        <taxon>Aspidochirotacea</taxon>
        <taxon>Aspidochirotida</taxon>
        <taxon>Holothuriidae</taxon>
        <taxon>Holothuria</taxon>
    </lineage>
</organism>
<evidence type="ECO:0000256" key="2">
    <source>
        <dbReference type="SAM" id="Phobius"/>
    </source>
</evidence>
<feature type="compositionally biased region" description="Basic and acidic residues" evidence="1">
    <location>
        <begin position="173"/>
        <end position="187"/>
    </location>
</feature>
<proteinExistence type="predicted"/>
<dbReference type="PROSITE" id="PS50228">
    <property type="entry name" value="SUEL_LECTIN"/>
    <property type="match status" value="1"/>
</dbReference>
<evidence type="ECO:0000313" key="5">
    <source>
        <dbReference type="Proteomes" id="UP001152320"/>
    </source>
</evidence>
<name>A0A9Q1BUU2_HOLLE</name>
<feature type="region of interest" description="Disordered" evidence="1">
    <location>
        <begin position="151"/>
        <end position="194"/>
    </location>
</feature>
<dbReference type="PANTHER" id="PTHR46780">
    <property type="entry name" value="PROTEIN EVA-1"/>
    <property type="match status" value="1"/>
</dbReference>
<feature type="compositionally biased region" description="Basic and acidic residues" evidence="1">
    <location>
        <begin position="154"/>
        <end position="163"/>
    </location>
</feature>
<sequence length="323" mass="36303">MHTLINYSKMNRHRHHLVAILSVLVSYQCYCEDNYLLLCEGQRKNMTCSNDTIINVITATYGYNGTNEKAREECDDLGNINNPFRDHYSTNCHQPNSTRIVADKCDGLSECTVSASNKIFGDPCFGIRKYLELHYNCTQLYSVGRESYVTTGLPDEKSSREEDGVSDLSNGKENNKSGDGELKDNPSKEINNADDNVGLSPVSGVYVVAVSAGVLVAFIAAILSVGLINFLRNERCICTKTKKNKRETFITNNTRENRNTRSLDTEYEVVGNNRNTPVTDSANQFPQYERSIHVTSAYFECDYAVETIPDTLYKPQAIYLNIE</sequence>
<keyword evidence="2" id="KW-1133">Transmembrane helix</keyword>
<dbReference type="InterPro" id="IPR043159">
    <property type="entry name" value="Lectin_gal-bd_sf"/>
</dbReference>